<dbReference type="PROSITE" id="PS00570">
    <property type="entry name" value="RING_HYDROXYL_ALPHA"/>
    <property type="match status" value="1"/>
</dbReference>
<keyword evidence="3" id="KW-0058">Aromatic hydrocarbons catabolism</keyword>
<dbReference type="PANTHER" id="PTHR21266:SF60">
    <property type="entry name" value="3-KETOSTEROID-9-ALPHA-MONOOXYGENASE, OXYGENASE COMPONENT"/>
    <property type="match status" value="1"/>
</dbReference>
<dbReference type="PROSITE" id="PS51296">
    <property type="entry name" value="RIESKE"/>
    <property type="match status" value="1"/>
</dbReference>
<keyword evidence="6" id="KW-0411">Iron-sulfur</keyword>
<gene>
    <name evidence="8" type="ORF">TMS3_0107335</name>
</gene>
<dbReference type="SUPFAM" id="SSF50022">
    <property type="entry name" value="ISP domain"/>
    <property type="match status" value="1"/>
</dbReference>
<keyword evidence="5" id="KW-0408">Iron</keyword>
<dbReference type="Gene3D" id="3.90.380.10">
    <property type="entry name" value="Naphthalene 1,2-dioxygenase Alpha Subunit, Chain A, domain 1"/>
    <property type="match status" value="1"/>
</dbReference>
<evidence type="ECO:0000256" key="3">
    <source>
        <dbReference type="ARBA" id="ARBA00022797"/>
    </source>
</evidence>
<dbReference type="InterPro" id="IPR036922">
    <property type="entry name" value="Rieske_2Fe-2S_sf"/>
</dbReference>
<evidence type="ECO:0000256" key="6">
    <source>
        <dbReference type="ARBA" id="ARBA00023014"/>
    </source>
</evidence>
<protein>
    <submittedName>
        <fullName evidence="8">2Fe-2S ferredoxin</fullName>
    </submittedName>
</protein>
<dbReference type="PANTHER" id="PTHR21266">
    <property type="entry name" value="IRON-SULFUR DOMAIN CONTAINING PROTEIN"/>
    <property type="match status" value="1"/>
</dbReference>
<dbReference type="InterPro" id="IPR017941">
    <property type="entry name" value="Rieske_2Fe-2S"/>
</dbReference>
<evidence type="ECO:0000256" key="2">
    <source>
        <dbReference type="ARBA" id="ARBA00022723"/>
    </source>
</evidence>
<keyword evidence="9" id="KW-1185">Reference proteome</keyword>
<name>A0A0A1YP75_9PSED</name>
<dbReference type="InterPro" id="IPR015881">
    <property type="entry name" value="ARHD_Rieske_2Fe_2S"/>
</dbReference>
<evidence type="ECO:0000256" key="5">
    <source>
        <dbReference type="ARBA" id="ARBA00023004"/>
    </source>
</evidence>
<dbReference type="RefSeq" id="WP_025164573.1">
    <property type="nucleotide sequence ID" value="NZ_AWSQ01000001.1"/>
</dbReference>
<keyword evidence="4" id="KW-0560">Oxidoreductase</keyword>
<dbReference type="Proteomes" id="UP000030063">
    <property type="component" value="Unassembled WGS sequence"/>
</dbReference>
<evidence type="ECO:0000256" key="4">
    <source>
        <dbReference type="ARBA" id="ARBA00023002"/>
    </source>
</evidence>
<proteinExistence type="predicted"/>
<dbReference type="SUPFAM" id="SSF55961">
    <property type="entry name" value="Bet v1-like"/>
    <property type="match status" value="1"/>
</dbReference>
<dbReference type="OrthoDB" id="9769355at2"/>
<dbReference type="GO" id="GO:0051537">
    <property type="term" value="F:2 iron, 2 sulfur cluster binding"/>
    <property type="evidence" value="ECO:0007669"/>
    <property type="project" value="UniProtKB-KW"/>
</dbReference>
<evidence type="ECO:0000313" key="8">
    <source>
        <dbReference type="EMBL" id="KFX71725.1"/>
    </source>
</evidence>
<dbReference type="GO" id="GO:0016491">
    <property type="term" value="F:oxidoreductase activity"/>
    <property type="evidence" value="ECO:0007669"/>
    <property type="project" value="UniProtKB-KW"/>
</dbReference>
<evidence type="ECO:0000259" key="7">
    <source>
        <dbReference type="PROSITE" id="PS51296"/>
    </source>
</evidence>
<evidence type="ECO:0000313" key="9">
    <source>
        <dbReference type="Proteomes" id="UP000030063"/>
    </source>
</evidence>
<dbReference type="Pfam" id="PF19112">
    <property type="entry name" value="VanA_C"/>
    <property type="match status" value="1"/>
</dbReference>
<dbReference type="STRING" id="1395571.TMS3_0107335"/>
<accession>A0A0A1YP75</accession>
<feature type="domain" description="Rieske" evidence="7">
    <location>
        <begin position="28"/>
        <end position="129"/>
    </location>
</feature>
<comment type="caution">
    <text evidence="8">The sequence shown here is derived from an EMBL/GenBank/DDBJ whole genome shotgun (WGS) entry which is preliminary data.</text>
</comment>
<reference evidence="8 9" key="1">
    <citation type="journal article" date="2014" name="Genome Announc.">
        <title>Draft Genome Sequence of Petroleum Oil-Degrading Marine Bacterium Pseudomonas taeanensis Strain MS-3, Isolated from a Crude Oil-Contaminated Seashore.</title>
        <authorList>
            <person name="Lee S.Y."/>
            <person name="Kim S.H."/>
            <person name="Lee D.G."/>
            <person name="Shin S."/>
            <person name="Yun S.H."/>
            <person name="Choi C.W."/>
            <person name="Chung Y.H."/>
            <person name="Choi J.S."/>
            <person name="Kahng H.Y."/>
            <person name="Kim S.I."/>
        </authorList>
    </citation>
    <scope>NUCLEOTIDE SEQUENCE [LARGE SCALE GENOMIC DNA]</scope>
    <source>
        <strain evidence="8 9">MS-3</strain>
    </source>
</reference>
<keyword evidence="2" id="KW-0479">Metal-binding</keyword>
<dbReference type="InterPro" id="IPR050584">
    <property type="entry name" value="Cholesterol_7-desaturase"/>
</dbReference>
<keyword evidence="1" id="KW-0001">2Fe-2S</keyword>
<dbReference type="CDD" id="cd08878">
    <property type="entry name" value="RHO_alpha_C_DMO-like"/>
    <property type="match status" value="1"/>
</dbReference>
<sequence length="360" mass="40357">MSTSNAESLVYEAASPIASAPSFPLDQWYVAALGWELKEKPVGRTLLNKPVVLFRTADGQVAALENRCCHRALPLSNGTLEERGVRCGYHGLLFNGDGNCVEIPGQDKIPSKAKVPAYHVREQDQIVWVWFGSEAHPEPTCEPPAYDVHSSGKYLFGGDVYHYDAPYQLIHDNLLDLSHLGYVHLRTIGGNASIHMNAQMKIESDDTTVRVVRHMPNSVPPPTYTAAYPFKGNVDRWQEIEFHVSHLQIWTGAVDVNTDAMDDPERGGFHMRGFHGVTPETESSSHYFWTMATNPVSDPEATKIKVIEQTILTFDEDKEVIEAQYQNMCRFGTRPMVDIHVDVGANRARKIIEQIRHSTC</sequence>
<dbReference type="AlphaFoldDB" id="A0A0A1YP75"/>
<evidence type="ECO:0000256" key="1">
    <source>
        <dbReference type="ARBA" id="ARBA00022714"/>
    </source>
</evidence>
<organism evidence="8 9">
    <name type="scientific">Pseudomonas taeanensis MS-3</name>
    <dbReference type="NCBI Taxonomy" id="1395571"/>
    <lineage>
        <taxon>Bacteria</taxon>
        <taxon>Pseudomonadati</taxon>
        <taxon>Pseudomonadota</taxon>
        <taxon>Gammaproteobacteria</taxon>
        <taxon>Pseudomonadales</taxon>
        <taxon>Pseudomonadaceae</taxon>
        <taxon>Pseudomonas</taxon>
    </lineage>
</organism>
<dbReference type="InterPro" id="IPR044043">
    <property type="entry name" value="VanA_C_cat"/>
</dbReference>
<dbReference type="Gene3D" id="2.102.10.10">
    <property type="entry name" value="Rieske [2Fe-2S] iron-sulphur domain"/>
    <property type="match status" value="1"/>
</dbReference>
<dbReference type="eggNOG" id="COG4638">
    <property type="taxonomic scope" value="Bacteria"/>
</dbReference>
<dbReference type="Pfam" id="PF00355">
    <property type="entry name" value="Rieske"/>
    <property type="match status" value="1"/>
</dbReference>
<dbReference type="GO" id="GO:0005506">
    <property type="term" value="F:iron ion binding"/>
    <property type="evidence" value="ECO:0007669"/>
    <property type="project" value="InterPro"/>
</dbReference>
<dbReference type="EMBL" id="AWSQ01000001">
    <property type="protein sequence ID" value="KFX71725.1"/>
    <property type="molecule type" value="Genomic_DNA"/>
</dbReference>